<dbReference type="InterPro" id="IPR036162">
    <property type="entry name" value="Resolvase-like_N_sf"/>
</dbReference>
<protein>
    <submittedName>
        <fullName evidence="8">DNA invertase Pin-like site-specific DNA recombinase</fullName>
    </submittedName>
    <submittedName>
        <fullName evidence="9">Transposon Tn1000 resolvase</fullName>
    </submittedName>
</protein>
<feature type="domain" description="Resolvase/invertase-type recombinase catalytic" evidence="7">
    <location>
        <begin position="2"/>
        <end position="136"/>
    </location>
</feature>
<dbReference type="GO" id="GO:0000150">
    <property type="term" value="F:DNA strand exchange activity"/>
    <property type="evidence" value="ECO:0007669"/>
    <property type="project" value="InterPro"/>
</dbReference>
<feature type="active site" description="O-(5'-phospho-DNA)-serine intermediate" evidence="5 6">
    <location>
        <position position="10"/>
    </location>
</feature>
<evidence type="ECO:0000256" key="1">
    <source>
        <dbReference type="ARBA" id="ARBA00009913"/>
    </source>
</evidence>
<dbReference type="InterPro" id="IPR006119">
    <property type="entry name" value="Resolv_N"/>
</dbReference>
<evidence type="ECO:0000313" key="9">
    <source>
        <dbReference type="EMBL" id="SQA60229.1"/>
    </source>
</evidence>
<keyword evidence="4" id="KW-0233">DNA recombination</keyword>
<reference evidence="8 11" key="2">
    <citation type="submission" date="2018-10" db="EMBL/GenBank/DDBJ databases">
        <title>Genomic Encyclopedia of Type Strains, Phase IV (KMG-IV): sequencing the most valuable type-strain genomes for metagenomic binning, comparative biology and taxonomic classification.</title>
        <authorList>
            <person name="Goeker M."/>
        </authorList>
    </citation>
    <scope>NUCLEOTIDE SEQUENCE [LARGE SCALE GENOMIC DNA]</scope>
    <source>
        <strain evidence="8 11">DSM 5079</strain>
    </source>
</reference>
<dbReference type="GO" id="GO:0015074">
    <property type="term" value="P:DNA integration"/>
    <property type="evidence" value="ECO:0007669"/>
    <property type="project" value="UniProtKB-KW"/>
</dbReference>
<accession>A0AB38FQK1</accession>
<dbReference type="InterPro" id="IPR006118">
    <property type="entry name" value="Recombinase_CS"/>
</dbReference>
<dbReference type="Gene3D" id="3.40.50.1390">
    <property type="entry name" value="Resolvase, N-terminal catalytic domain"/>
    <property type="match status" value="1"/>
</dbReference>
<dbReference type="RefSeq" id="WP_038258486.1">
    <property type="nucleotide sequence ID" value="NZ_JAQOLS010000020.1"/>
</dbReference>
<dbReference type="Gene3D" id="1.10.10.60">
    <property type="entry name" value="Homeodomain-like"/>
    <property type="match status" value="1"/>
</dbReference>
<dbReference type="Pfam" id="PF00239">
    <property type="entry name" value="Resolvase"/>
    <property type="match status" value="1"/>
</dbReference>
<sequence>MAHVAYIRVSSLQQNSDRQLADTGVSFDKVFTEKVSAKDTNREAFLAMMEYLREGDTLHVHDISRLARNTADLLSTVDTLTKRGVAIQFHHKGIKTGDSSPTGKLVLTLLSGISQMEREQMLLRQREGYEAAKAAGRISGRGNGRNIPRNEIVAALASGGSVRYVASEFGVSTNTISRIKKEAVQRLKLQ</sequence>
<reference evidence="9 10" key="1">
    <citation type="submission" date="2018-06" db="EMBL/GenBank/DDBJ databases">
        <authorList>
            <consortium name="Pathogen Informatics"/>
            <person name="Doyle S."/>
        </authorList>
    </citation>
    <scope>NUCLEOTIDE SEQUENCE [LARGE SCALE GENOMIC DNA]</scope>
    <source>
        <strain evidence="9 10">NCTC11967</strain>
    </source>
</reference>
<gene>
    <name evidence="9" type="primary">tnpR</name>
    <name evidence="8" type="ORF">C7387_1861</name>
    <name evidence="9" type="ORF">NCTC11967_00407</name>
</gene>
<dbReference type="PROSITE" id="PS51736">
    <property type="entry name" value="RECOMBINASES_3"/>
    <property type="match status" value="1"/>
</dbReference>
<proteinExistence type="inferred from homology"/>
<evidence type="ECO:0000256" key="3">
    <source>
        <dbReference type="ARBA" id="ARBA00023125"/>
    </source>
</evidence>
<dbReference type="PANTHER" id="PTHR30461">
    <property type="entry name" value="DNA-INVERTASE FROM LAMBDOID PROPHAGE"/>
    <property type="match status" value="1"/>
</dbReference>
<keyword evidence="11" id="KW-1185">Reference proteome</keyword>
<evidence type="ECO:0000256" key="4">
    <source>
        <dbReference type="ARBA" id="ARBA00023172"/>
    </source>
</evidence>
<dbReference type="SMART" id="SM00857">
    <property type="entry name" value="Resolvase"/>
    <property type="match status" value="1"/>
</dbReference>
<evidence type="ECO:0000313" key="10">
    <source>
        <dbReference type="Proteomes" id="UP000251313"/>
    </source>
</evidence>
<dbReference type="Proteomes" id="UP000267341">
    <property type="component" value="Unassembled WGS sequence"/>
</dbReference>
<name>A0AB38FQK1_9ENTR</name>
<evidence type="ECO:0000313" key="11">
    <source>
        <dbReference type="Proteomes" id="UP000267341"/>
    </source>
</evidence>
<keyword evidence="3" id="KW-0238">DNA-binding</keyword>
<dbReference type="GeneID" id="66903887"/>
<evidence type="ECO:0000256" key="5">
    <source>
        <dbReference type="PIRSR" id="PIRSR606118-50"/>
    </source>
</evidence>
<dbReference type="CDD" id="cd03768">
    <property type="entry name" value="SR_ResInv"/>
    <property type="match status" value="1"/>
</dbReference>
<evidence type="ECO:0000256" key="2">
    <source>
        <dbReference type="ARBA" id="ARBA00022908"/>
    </source>
</evidence>
<keyword evidence="2" id="KW-0229">DNA integration</keyword>
<dbReference type="SUPFAM" id="SSF53041">
    <property type="entry name" value="Resolvase-like"/>
    <property type="match status" value="1"/>
</dbReference>
<dbReference type="Proteomes" id="UP000251313">
    <property type="component" value="Unassembled WGS sequence"/>
</dbReference>
<dbReference type="InterPro" id="IPR050639">
    <property type="entry name" value="SSR_resolvase"/>
</dbReference>
<comment type="caution">
    <text evidence="9">The sequence shown here is derived from an EMBL/GenBank/DDBJ whole genome shotgun (WGS) entry which is preliminary data.</text>
</comment>
<dbReference type="GO" id="GO:0003677">
    <property type="term" value="F:DNA binding"/>
    <property type="evidence" value="ECO:0007669"/>
    <property type="project" value="UniProtKB-KW"/>
</dbReference>
<dbReference type="EMBL" id="UAVL01000001">
    <property type="protein sequence ID" value="SQA60229.1"/>
    <property type="molecule type" value="Genomic_DNA"/>
</dbReference>
<organism evidence="9 10">
    <name type="scientific">Yokenella regensburgei</name>
    <dbReference type="NCBI Taxonomy" id="158877"/>
    <lineage>
        <taxon>Bacteria</taxon>
        <taxon>Pseudomonadati</taxon>
        <taxon>Pseudomonadota</taxon>
        <taxon>Gammaproteobacteria</taxon>
        <taxon>Enterobacterales</taxon>
        <taxon>Enterobacteriaceae</taxon>
        <taxon>Yokenella</taxon>
    </lineage>
</organism>
<evidence type="ECO:0000313" key="8">
    <source>
        <dbReference type="EMBL" id="RKR65137.1"/>
    </source>
</evidence>
<evidence type="ECO:0000259" key="7">
    <source>
        <dbReference type="PROSITE" id="PS51736"/>
    </source>
</evidence>
<dbReference type="AlphaFoldDB" id="A0AB38FQK1"/>
<dbReference type="PROSITE" id="PS00397">
    <property type="entry name" value="RECOMBINASES_1"/>
    <property type="match status" value="1"/>
</dbReference>
<dbReference type="PANTHER" id="PTHR30461:SF26">
    <property type="entry name" value="RESOLVASE HOMOLOG YNEB"/>
    <property type="match status" value="1"/>
</dbReference>
<comment type="similarity">
    <text evidence="1">Belongs to the site-specific recombinase resolvase family.</text>
</comment>
<dbReference type="EMBL" id="RBIZ01000003">
    <property type="protein sequence ID" value="RKR65137.1"/>
    <property type="molecule type" value="Genomic_DNA"/>
</dbReference>
<evidence type="ECO:0000256" key="6">
    <source>
        <dbReference type="PROSITE-ProRule" id="PRU10137"/>
    </source>
</evidence>